<comment type="caution">
    <text evidence="2">The sequence shown here is derived from an EMBL/GenBank/DDBJ whole genome shotgun (WGS) entry which is preliminary data.</text>
</comment>
<dbReference type="EMBL" id="JOKH01000002">
    <property type="protein sequence ID" value="KEQ18283.1"/>
    <property type="molecule type" value="Genomic_DNA"/>
</dbReference>
<evidence type="ECO:0000313" key="3">
    <source>
        <dbReference type="Proteomes" id="UP000028073"/>
    </source>
</evidence>
<organism evidence="2 3">
    <name type="scientific">Endozoicomonas numazuensis</name>
    <dbReference type="NCBI Taxonomy" id="1137799"/>
    <lineage>
        <taxon>Bacteria</taxon>
        <taxon>Pseudomonadati</taxon>
        <taxon>Pseudomonadota</taxon>
        <taxon>Gammaproteobacteria</taxon>
        <taxon>Oceanospirillales</taxon>
        <taxon>Endozoicomonadaceae</taxon>
        <taxon>Endozoicomonas</taxon>
    </lineage>
</organism>
<keyword evidence="1" id="KW-1133">Transmembrane helix</keyword>
<proteinExistence type="predicted"/>
<protein>
    <submittedName>
        <fullName evidence="2">Uncharacterized protein</fullName>
    </submittedName>
</protein>
<dbReference type="AlphaFoldDB" id="A0A081NIL0"/>
<evidence type="ECO:0000256" key="1">
    <source>
        <dbReference type="SAM" id="Phobius"/>
    </source>
</evidence>
<reference evidence="2 3" key="1">
    <citation type="submission" date="2014-06" db="EMBL/GenBank/DDBJ databases">
        <title>Whole Genome Sequences of Three Symbiotic Endozoicomonas Bacteria.</title>
        <authorList>
            <person name="Neave M.J."/>
            <person name="Apprill A."/>
            <person name="Voolstra C.R."/>
        </authorList>
    </citation>
    <scope>NUCLEOTIDE SEQUENCE [LARGE SCALE GENOMIC DNA]</scope>
    <source>
        <strain evidence="2 3">DSM 25634</strain>
    </source>
</reference>
<keyword evidence="1" id="KW-0472">Membrane</keyword>
<name>A0A081NIL0_9GAMM</name>
<sequence>MRKLPVQSSYFNHKNAAIFIIKWAALFSHGGIVILLKTLFSMKIQLSQTLQPFSCFGVSCISRSWLFIVKMSFIPLGDEMIFFAHGCFGHQFK</sequence>
<keyword evidence="3" id="KW-1185">Reference proteome</keyword>
<feature type="transmembrane region" description="Helical" evidence="1">
    <location>
        <begin position="20"/>
        <end position="40"/>
    </location>
</feature>
<evidence type="ECO:0000313" key="2">
    <source>
        <dbReference type="EMBL" id="KEQ18283.1"/>
    </source>
</evidence>
<keyword evidence="1" id="KW-0812">Transmembrane</keyword>
<dbReference type="Proteomes" id="UP000028073">
    <property type="component" value="Unassembled WGS sequence"/>
</dbReference>
<accession>A0A081NIL0</accession>
<gene>
    <name evidence="2" type="ORF">GZ78_12230</name>
</gene>